<dbReference type="PROSITE" id="PS50105">
    <property type="entry name" value="SAM_DOMAIN"/>
    <property type="match status" value="1"/>
</dbReference>
<evidence type="ECO:0000259" key="9">
    <source>
        <dbReference type="PROSITE" id="PS50105"/>
    </source>
</evidence>
<sequence>MSEDTDAATQQHGQTSDIAQHHHPQTTTLVTMQAAPAGQPIVPQVSPQVAQQQGVPQPGMTQVMQQAPQTAHSPHGVTTSMPPQSQQFYVQASLASGMQPAPPAIAPAPGPQTSTTTVSAIPQPLQHHLAPQPLTHPGVSPSPMPQFSPQVQVIQGGIPGGPYLQQLYHNAQGQLIMPSNLTLQTATGMNATPIQPNTLNGLSQPIQVIATGKPFQGQIAPHMLTTAGKAGVLQTGGQGYSPTAIPTTASQTLVIGQLPVGVISSQQHNILPAHSSTHKPTDMQKQGITWATPGALHSPALLTAQNPPIFIRGPQQGQENVFISNPQPAMHVPNSMMPPLGSMQPSPQNQKPRAGMEIQPKTPNMRPAILPSNSTQIRHGSSVSTQTAGQQLAPGHMSAPRAQNKMRGKNAANRTSPAMAATPQMTATQVNHSVATASAVAVGTANTATQIMQQPTVSQAPMSTVTPTSITAPNKLNTQSAAPIQAISSMTQAKPGVPMTPPTAPLPPVAQPPPGLPQLVRAPPPKPPPTSVAIPQVSVAPSPPALISSVAMQGTTPIQTLTSQAPITSHAPILAPAGMPQMQVTSTVAPVTTSLQPPTLAPAMPPISSTPPTLQHKQQEVKAENSPAKKLNTMPPVSTTTTVTVTPATQAAPQPQPPPTPAPTPTPTPTQTPNLTPVQTPTPTPAQTPTPTPTPTQTPMPTPAPTPALVPAPVAALPTPTVNGTPSSESGEVRDKTPQPTMNGTHPVTPQPPSTGPPKAMVKPQVLTHVIEGFVIHEGKKPGEHTSTSPKGDTAKCEFCGKTDLRSKFKRSKRFCSTSCAKRYNVGCTKRIGLFRNPEESPYKRMREDDSMEEPDHAPQLEVAEPQDTGSEMEVDDGTMAVEGTPLPSSKVEEEDESANTESPTKSPRVDILRWTVKDVVDFIQNLPGCKEYAEDFALQEIDGQALMLLKADHLMSAMSMKLGPALKICAKIESMKAELY</sequence>
<feature type="region of interest" description="Disordered" evidence="8">
    <location>
        <begin position="342"/>
        <end position="416"/>
    </location>
</feature>
<dbReference type="GO" id="GO:0045892">
    <property type="term" value="P:negative regulation of DNA-templated transcription"/>
    <property type="evidence" value="ECO:0007669"/>
    <property type="project" value="TreeGrafter"/>
</dbReference>
<reference evidence="11 12" key="1">
    <citation type="submission" date="2018-04" db="EMBL/GenBank/DDBJ databases">
        <authorList>
            <person name="Zhang X."/>
            <person name="Yuan J."/>
            <person name="Li F."/>
            <person name="Xiang J."/>
        </authorList>
    </citation>
    <scope>NUCLEOTIDE SEQUENCE [LARGE SCALE GENOMIC DNA]</scope>
    <source>
        <tissue evidence="11">Muscle</tissue>
    </source>
</reference>
<evidence type="ECO:0000259" key="10">
    <source>
        <dbReference type="PROSITE" id="PS51024"/>
    </source>
</evidence>
<feature type="compositionally biased region" description="Low complexity" evidence="8">
    <location>
        <begin position="711"/>
        <end position="722"/>
    </location>
</feature>
<dbReference type="GO" id="GO:0042393">
    <property type="term" value="F:histone binding"/>
    <property type="evidence" value="ECO:0007669"/>
    <property type="project" value="TreeGrafter"/>
</dbReference>
<evidence type="ECO:0000256" key="5">
    <source>
        <dbReference type="ARBA" id="ARBA00023125"/>
    </source>
</evidence>
<evidence type="ECO:0000256" key="2">
    <source>
        <dbReference type="ARBA" id="ARBA00022723"/>
    </source>
</evidence>
<keyword evidence="5" id="KW-0238">DNA-binding</keyword>
<feature type="compositionally biased region" description="Pro residues" evidence="8">
    <location>
        <begin position="599"/>
        <end position="609"/>
    </location>
</feature>
<evidence type="ECO:0000313" key="11">
    <source>
        <dbReference type="EMBL" id="ROT67371.1"/>
    </source>
</evidence>
<evidence type="ECO:0000256" key="4">
    <source>
        <dbReference type="ARBA" id="ARBA00022833"/>
    </source>
</evidence>
<feature type="compositionally biased region" description="Pro residues" evidence="8">
    <location>
        <begin position="680"/>
        <end position="710"/>
    </location>
</feature>
<evidence type="ECO:0000256" key="6">
    <source>
        <dbReference type="ARBA" id="ARBA00023242"/>
    </source>
</evidence>
<dbReference type="GO" id="GO:0035102">
    <property type="term" value="C:PRC1 complex"/>
    <property type="evidence" value="ECO:0007669"/>
    <property type="project" value="TreeGrafter"/>
</dbReference>
<dbReference type="InterPro" id="IPR013761">
    <property type="entry name" value="SAM/pointed_sf"/>
</dbReference>
<reference evidence="11 12" key="2">
    <citation type="submission" date="2019-01" db="EMBL/GenBank/DDBJ databases">
        <title>The decoding of complex shrimp genome reveals the adaptation for benthos swimmer, frequently molting mechanism and breeding impact on genome.</title>
        <authorList>
            <person name="Sun Y."/>
            <person name="Gao Y."/>
            <person name="Yu Y."/>
        </authorList>
    </citation>
    <scope>NUCLEOTIDE SEQUENCE [LARGE SCALE GENOMIC DNA]</scope>
    <source>
        <tissue evidence="11">Muscle</tissue>
    </source>
</reference>
<organism evidence="11 12">
    <name type="scientific">Penaeus vannamei</name>
    <name type="common">Whiteleg shrimp</name>
    <name type="synonym">Litopenaeus vannamei</name>
    <dbReference type="NCBI Taxonomy" id="6689"/>
    <lineage>
        <taxon>Eukaryota</taxon>
        <taxon>Metazoa</taxon>
        <taxon>Ecdysozoa</taxon>
        <taxon>Arthropoda</taxon>
        <taxon>Crustacea</taxon>
        <taxon>Multicrustacea</taxon>
        <taxon>Malacostraca</taxon>
        <taxon>Eumalacostraca</taxon>
        <taxon>Eucarida</taxon>
        <taxon>Decapoda</taxon>
        <taxon>Dendrobranchiata</taxon>
        <taxon>Penaeoidea</taxon>
        <taxon>Penaeidae</taxon>
        <taxon>Penaeus</taxon>
    </lineage>
</organism>
<comment type="caution">
    <text evidence="11">The sequence shown here is derived from an EMBL/GenBank/DDBJ whole genome shotgun (WGS) entry which is preliminary data.</text>
</comment>
<dbReference type="Gene3D" id="3.30.60.160">
    <property type="match status" value="1"/>
</dbReference>
<feature type="region of interest" description="Disordered" evidence="8">
    <location>
        <begin position="593"/>
        <end position="760"/>
    </location>
</feature>
<accession>A0A423ST56</accession>
<dbReference type="SUPFAM" id="SSF47769">
    <property type="entry name" value="SAM/Pointed domain"/>
    <property type="match status" value="1"/>
</dbReference>
<dbReference type="AlphaFoldDB" id="A0A423ST56"/>
<feature type="compositionally biased region" description="Basic and acidic residues" evidence="8">
    <location>
        <begin position="839"/>
        <end position="859"/>
    </location>
</feature>
<dbReference type="GO" id="GO:0003682">
    <property type="term" value="F:chromatin binding"/>
    <property type="evidence" value="ECO:0007669"/>
    <property type="project" value="TreeGrafter"/>
</dbReference>
<comment type="subcellular location">
    <subcellularLocation>
        <location evidence="1">Nucleus</location>
    </subcellularLocation>
</comment>
<protein>
    <submittedName>
        <fullName evidence="11">Polyhomeotic</fullName>
    </submittedName>
</protein>
<feature type="compositionally biased region" description="Polar residues" evidence="8">
    <location>
        <begin position="371"/>
        <end position="390"/>
    </location>
</feature>
<dbReference type="InterPro" id="IPR038603">
    <property type="entry name" value="Znf_FCS_sf"/>
</dbReference>
<evidence type="ECO:0000256" key="8">
    <source>
        <dbReference type="SAM" id="MobiDB-lite"/>
    </source>
</evidence>
<dbReference type="InterPro" id="IPR012313">
    <property type="entry name" value="Znf_FCS"/>
</dbReference>
<dbReference type="PROSITE" id="PS51024">
    <property type="entry name" value="ZF_FCS"/>
    <property type="match status" value="1"/>
</dbReference>
<dbReference type="STRING" id="6689.A0A423ST56"/>
<dbReference type="PANTHER" id="PTHR12247:SF138">
    <property type="entry name" value="POLYHOMEOTIC DISTAL, ISOFORM A-RELATED"/>
    <property type="match status" value="1"/>
</dbReference>
<evidence type="ECO:0000313" key="12">
    <source>
        <dbReference type="Proteomes" id="UP000283509"/>
    </source>
</evidence>
<dbReference type="Gene3D" id="1.10.150.50">
    <property type="entry name" value="Transcription Factor, Ets-1"/>
    <property type="match status" value="1"/>
</dbReference>
<dbReference type="PANTHER" id="PTHR12247">
    <property type="entry name" value="POLYCOMB GROUP PROTEIN"/>
    <property type="match status" value="1"/>
</dbReference>
<dbReference type="Pfam" id="PF00536">
    <property type="entry name" value="SAM_1"/>
    <property type="match status" value="1"/>
</dbReference>
<dbReference type="SMART" id="SM00454">
    <property type="entry name" value="SAM"/>
    <property type="match status" value="1"/>
</dbReference>
<evidence type="ECO:0000256" key="7">
    <source>
        <dbReference type="PROSITE-ProRule" id="PRU00367"/>
    </source>
</evidence>
<dbReference type="EMBL" id="QCYY01002817">
    <property type="protein sequence ID" value="ROT67371.1"/>
    <property type="molecule type" value="Genomic_DNA"/>
</dbReference>
<gene>
    <name evidence="11" type="ORF">C7M84_014550</name>
</gene>
<feature type="compositionally biased region" description="Polar residues" evidence="8">
    <location>
        <begin position="60"/>
        <end position="82"/>
    </location>
</feature>
<feature type="domain" description="FCS-type" evidence="10">
    <location>
        <begin position="788"/>
        <end position="822"/>
    </location>
</feature>
<feature type="domain" description="SAM" evidence="9">
    <location>
        <begin position="915"/>
        <end position="979"/>
    </location>
</feature>
<feature type="compositionally biased region" description="Low complexity" evidence="8">
    <location>
        <begin position="635"/>
        <end position="653"/>
    </location>
</feature>
<evidence type="ECO:0000256" key="1">
    <source>
        <dbReference type="ARBA" id="ARBA00004123"/>
    </source>
</evidence>
<feature type="region of interest" description="Disordered" evidence="8">
    <location>
        <begin position="492"/>
        <end position="531"/>
    </location>
</feature>
<feature type="region of interest" description="Disordered" evidence="8">
    <location>
        <begin position="1"/>
        <end position="22"/>
    </location>
</feature>
<dbReference type="Pfam" id="PF21319">
    <property type="entry name" value="zf-FCS_1"/>
    <property type="match status" value="1"/>
</dbReference>
<name>A0A423ST56_PENVA</name>
<feature type="region of interest" description="Disordered" evidence="8">
    <location>
        <begin position="45"/>
        <end position="82"/>
    </location>
</feature>
<keyword evidence="4" id="KW-0862">Zinc</keyword>
<dbReference type="InterPro" id="IPR050548">
    <property type="entry name" value="PcG_chromatin_remod_factors"/>
</dbReference>
<feature type="compositionally biased region" description="Low complexity" evidence="8">
    <location>
        <begin position="45"/>
        <end position="59"/>
    </location>
</feature>
<dbReference type="GO" id="GO:0003677">
    <property type="term" value="F:DNA binding"/>
    <property type="evidence" value="ECO:0007669"/>
    <property type="project" value="UniProtKB-KW"/>
</dbReference>
<feature type="region of interest" description="Disordered" evidence="8">
    <location>
        <begin position="839"/>
        <end position="907"/>
    </location>
</feature>
<keyword evidence="12" id="KW-1185">Reference proteome</keyword>
<dbReference type="Proteomes" id="UP000283509">
    <property type="component" value="Unassembled WGS sequence"/>
</dbReference>
<dbReference type="GO" id="GO:0008270">
    <property type="term" value="F:zinc ion binding"/>
    <property type="evidence" value="ECO:0007669"/>
    <property type="project" value="UniProtKB-KW"/>
</dbReference>
<feature type="compositionally biased region" description="Polar residues" evidence="8">
    <location>
        <begin position="7"/>
        <end position="18"/>
    </location>
</feature>
<feature type="compositionally biased region" description="Pro residues" evidence="8">
    <location>
        <begin position="498"/>
        <end position="530"/>
    </location>
</feature>
<dbReference type="CDD" id="cd09577">
    <property type="entry name" value="SAM_Ph1_2_3"/>
    <property type="match status" value="1"/>
</dbReference>
<evidence type="ECO:0000256" key="3">
    <source>
        <dbReference type="ARBA" id="ARBA00022771"/>
    </source>
</evidence>
<keyword evidence="3 7" id="KW-0863">Zinc-finger</keyword>
<keyword evidence="2" id="KW-0479">Metal-binding</keyword>
<dbReference type="OrthoDB" id="2390104at2759"/>
<feature type="compositionally biased region" description="Pro residues" evidence="8">
    <location>
        <begin position="654"/>
        <end position="670"/>
    </location>
</feature>
<keyword evidence="6" id="KW-0539">Nucleus</keyword>
<proteinExistence type="predicted"/>
<dbReference type="InterPro" id="IPR001660">
    <property type="entry name" value="SAM"/>
</dbReference>